<dbReference type="NCBIfam" id="TIGR03168">
    <property type="entry name" value="1-PFK"/>
    <property type="match status" value="1"/>
</dbReference>
<dbReference type="GO" id="GO:0005829">
    <property type="term" value="C:cytosol"/>
    <property type="evidence" value="ECO:0007669"/>
    <property type="project" value="TreeGrafter"/>
</dbReference>
<dbReference type="PROSITE" id="PS00584">
    <property type="entry name" value="PFKB_KINASES_2"/>
    <property type="match status" value="1"/>
</dbReference>
<evidence type="ECO:0000256" key="7">
    <source>
        <dbReference type="PIRNR" id="PIRNR000535"/>
    </source>
</evidence>
<proteinExistence type="inferred from homology"/>
<feature type="domain" description="Carbohydrate kinase PfkB" evidence="9">
    <location>
        <begin position="7"/>
        <end position="286"/>
    </location>
</feature>
<dbReference type="EMBL" id="PDOD01000002">
    <property type="protein sequence ID" value="PYZ93847.1"/>
    <property type="molecule type" value="Genomic_DNA"/>
</dbReference>
<dbReference type="InterPro" id="IPR029056">
    <property type="entry name" value="Ribokinase-like"/>
</dbReference>
<dbReference type="UniPathway" id="UPA00704">
    <property type="reaction ID" value="UER00715"/>
</dbReference>
<dbReference type="GO" id="GO:2001059">
    <property type="term" value="P:D-tagatose 6-phosphate catabolic process"/>
    <property type="evidence" value="ECO:0007669"/>
    <property type="project" value="UniProtKB-UniPathway"/>
</dbReference>
<dbReference type="RefSeq" id="WP_110609878.1">
    <property type="nucleotide sequence ID" value="NZ_PDOD01000002.1"/>
</dbReference>
<dbReference type="GO" id="GO:0044281">
    <property type="term" value="P:small molecule metabolic process"/>
    <property type="evidence" value="ECO:0007669"/>
    <property type="project" value="UniProtKB-ARBA"/>
</dbReference>
<keyword evidence="5 7" id="KW-0067">ATP-binding</keyword>
<dbReference type="GO" id="GO:0005524">
    <property type="term" value="F:ATP binding"/>
    <property type="evidence" value="ECO:0007669"/>
    <property type="project" value="UniProtKB-UniRule"/>
</dbReference>
<dbReference type="PANTHER" id="PTHR46566">
    <property type="entry name" value="1-PHOSPHOFRUCTOKINASE-RELATED"/>
    <property type="match status" value="1"/>
</dbReference>
<dbReference type="OrthoDB" id="9801219at2"/>
<dbReference type="InterPro" id="IPR017583">
    <property type="entry name" value="Tagatose/fructose_Pkinase"/>
</dbReference>
<keyword evidence="3 7" id="KW-0547">Nucleotide-binding</keyword>
<dbReference type="GO" id="GO:0016052">
    <property type="term" value="P:carbohydrate catabolic process"/>
    <property type="evidence" value="ECO:0007669"/>
    <property type="project" value="UniProtKB-ARBA"/>
</dbReference>
<gene>
    <name evidence="10" type="primary">pfkB</name>
    <name evidence="10" type="ORF">CR194_11955</name>
</gene>
<dbReference type="InterPro" id="IPR011611">
    <property type="entry name" value="PfkB_dom"/>
</dbReference>
<accession>A0A323TJQ3</accession>
<evidence type="ECO:0000256" key="1">
    <source>
        <dbReference type="ARBA" id="ARBA00005380"/>
    </source>
</evidence>
<evidence type="ECO:0000256" key="5">
    <source>
        <dbReference type="ARBA" id="ARBA00022840"/>
    </source>
</evidence>
<reference evidence="10 11" key="1">
    <citation type="submission" date="2017-10" db="EMBL/GenBank/DDBJ databases">
        <title>Bacillus sp. nov., a halophilic bacterium isolated from a Keqin Lake.</title>
        <authorList>
            <person name="Wang H."/>
        </authorList>
    </citation>
    <scope>NUCLEOTIDE SEQUENCE [LARGE SCALE GENOMIC DNA]</scope>
    <source>
        <strain evidence="10 11">KQ-12</strain>
    </source>
</reference>
<keyword evidence="11" id="KW-1185">Reference proteome</keyword>
<dbReference type="Proteomes" id="UP000248214">
    <property type="component" value="Unassembled WGS sequence"/>
</dbReference>
<organism evidence="10 11">
    <name type="scientific">Salipaludibacillus keqinensis</name>
    <dbReference type="NCBI Taxonomy" id="2045207"/>
    <lineage>
        <taxon>Bacteria</taxon>
        <taxon>Bacillati</taxon>
        <taxon>Bacillota</taxon>
        <taxon>Bacilli</taxon>
        <taxon>Bacillales</taxon>
        <taxon>Bacillaceae</taxon>
    </lineage>
</organism>
<sequence length="303" mass="32721">MIYTVTLNPSVDYLLEVEPFQIGETNRAKAQSMVPGGKGINVSRVLKRFGISSEAFGFTAGFTGDFIKEELSKEGITHRFIETNGQTRINVKLQTKTETEINGQAPIIEKAHIEQLLSQLDILEVNDVLVLSGSVPSILPSDIYKRIIERVKPKNVPVFVDTSGASLESAVQASPFLIKPNQDELEDLYQEKVTDLGSAVKLAKKTIEKGVENVLVSMAGDGAALITKEKGYVATVPKGIVKNSVGAGDSMVAGFLFAHMQGMDVEEAFRFSVAAGSATAFSEGFCTLEQVQSMISEVSIDII</sequence>
<dbReference type="Gene3D" id="3.40.1190.20">
    <property type="match status" value="1"/>
</dbReference>
<dbReference type="EC" id="2.7.1.144" evidence="7"/>
<dbReference type="PIRSF" id="PIRSF000535">
    <property type="entry name" value="1PFK/6PFK/LacC"/>
    <property type="match status" value="1"/>
</dbReference>
<dbReference type="NCBIfam" id="TIGR03828">
    <property type="entry name" value="pfkB"/>
    <property type="match status" value="1"/>
</dbReference>
<evidence type="ECO:0000313" key="11">
    <source>
        <dbReference type="Proteomes" id="UP000248214"/>
    </source>
</evidence>
<dbReference type="FunFam" id="3.40.1190.20:FF:000001">
    <property type="entry name" value="Phosphofructokinase"/>
    <property type="match status" value="1"/>
</dbReference>
<dbReference type="AlphaFoldDB" id="A0A323TJQ3"/>
<comment type="caution">
    <text evidence="10">The sequence shown here is derived from an EMBL/GenBank/DDBJ whole genome shotgun (WGS) entry which is preliminary data.</text>
</comment>
<dbReference type="Pfam" id="PF00294">
    <property type="entry name" value="PfkB"/>
    <property type="match status" value="1"/>
</dbReference>
<dbReference type="SUPFAM" id="SSF53613">
    <property type="entry name" value="Ribokinase-like"/>
    <property type="match status" value="1"/>
</dbReference>
<keyword evidence="2 7" id="KW-0808">Transferase</keyword>
<evidence type="ECO:0000256" key="3">
    <source>
        <dbReference type="ARBA" id="ARBA00022741"/>
    </source>
</evidence>
<comment type="function">
    <text evidence="8">Catalyzes the ATP-dependent phosphorylation of fructose-l-phosphate to fructose-l,6-bisphosphate.</text>
</comment>
<comment type="catalytic activity">
    <reaction evidence="7">
        <text>D-tagatofuranose 6-phosphate + ATP = D-tagatofuranose 1,6-bisphosphate + ADP + H(+)</text>
        <dbReference type="Rhea" id="RHEA:12420"/>
        <dbReference type="ChEBI" id="CHEBI:15378"/>
        <dbReference type="ChEBI" id="CHEBI:30616"/>
        <dbReference type="ChEBI" id="CHEBI:58694"/>
        <dbReference type="ChEBI" id="CHEBI:58695"/>
        <dbReference type="ChEBI" id="CHEBI:456216"/>
        <dbReference type="EC" id="2.7.1.144"/>
    </reaction>
</comment>
<evidence type="ECO:0000313" key="10">
    <source>
        <dbReference type="EMBL" id="PYZ93847.1"/>
    </source>
</evidence>
<dbReference type="InterPro" id="IPR002173">
    <property type="entry name" value="Carboh/pur_kinase_PfkB_CS"/>
</dbReference>
<dbReference type="GO" id="GO:0008662">
    <property type="term" value="F:1-phosphofructokinase activity"/>
    <property type="evidence" value="ECO:0007669"/>
    <property type="project" value="UniProtKB-UniRule"/>
</dbReference>
<evidence type="ECO:0000256" key="2">
    <source>
        <dbReference type="ARBA" id="ARBA00022679"/>
    </source>
</evidence>
<evidence type="ECO:0000259" key="9">
    <source>
        <dbReference type="Pfam" id="PF00294"/>
    </source>
</evidence>
<comment type="catalytic activity">
    <reaction evidence="6 8">
        <text>beta-D-fructose 1-phosphate + ATP = beta-D-fructose 1,6-bisphosphate + ADP + H(+)</text>
        <dbReference type="Rhea" id="RHEA:14213"/>
        <dbReference type="ChEBI" id="CHEBI:15378"/>
        <dbReference type="ChEBI" id="CHEBI:30616"/>
        <dbReference type="ChEBI" id="CHEBI:32966"/>
        <dbReference type="ChEBI" id="CHEBI:138881"/>
        <dbReference type="ChEBI" id="CHEBI:456216"/>
        <dbReference type="EC" id="2.7.1.56"/>
    </reaction>
</comment>
<evidence type="ECO:0000256" key="6">
    <source>
        <dbReference type="ARBA" id="ARBA00047745"/>
    </source>
</evidence>
<dbReference type="GO" id="GO:0005988">
    <property type="term" value="P:lactose metabolic process"/>
    <property type="evidence" value="ECO:0007669"/>
    <property type="project" value="UniProtKB-KW"/>
</dbReference>
<keyword evidence="7" id="KW-0423">Lactose metabolism</keyword>
<comment type="similarity">
    <text evidence="7">Belongs to the carbohydrate kinase PfkB family. LacC subfamily.</text>
</comment>
<dbReference type="InterPro" id="IPR022463">
    <property type="entry name" value="1-PFruKinase"/>
</dbReference>
<name>A0A323TJQ3_9BACI</name>
<dbReference type="CDD" id="cd01164">
    <property type="entry name" value="FruK_PfkB_like"/>
    <property type="match status" value="1"/>
</dbReference>
<protein>
    <recommendedName>
        <fullName evidence="7">Tagatose-6-phosphate kinase</fullName>
        <ecNumber evidence="7">2.7.1.144</ecNumber>
    </recommendedName>
</protein>
<comment type="pathway">
    <text evidence="7">Carbohydrate metabolism; D-tagatose 6-phosphate degradation; D-glyceraldehyde 3-phosphate and glycerone phosphate from D-tagatose 6-phosphate: step 1/2.</text>
</comment>
<evidence type="ECO:0000256" key="4">
    <source>
        <dbReference type="ARBA" id="ARBA00022777"/>
    </source>
</evidence>
<keyword evidence="4 8" id="KW-0418">Kinase</keyword>
<dbReference type="PANTHER" id="PTHR46566:SF1">
    <property type="entry name" value="1-PHOSPHOFRUCTOKINASE"/>
    <property type="match status" value="1"/>
</dbReference>
<dbReference type="GO" id="GO:0009024">
    <property type="term" value="F:tagatose-6-phosphate kinase activity"/>
    <property type="evidence" value="ECO:0007669"/>
    <property type="project" value="UniProtKB-EC"/>
</dbReference>
<evidence type="ECO:0000256" key="8">
    <source>
        <dbReference type="RuleBase" id="RU369061"/>
    </source>
</evidence>
<comment type="similarity">
    <text evidence="1">Belongs to the carbohydrate kinase pfkB family.</text>
</comment>